<accession>A0ABN7RZ84</accession>
<evidence type="ECO:0000313" key="2">
    <source>
        <dbReference type="Proteomes" id="UP001158576"/>
    </source>
</evidence>
<proteinExistence type="predicted"/>
<keyword evidence="2" id="KW-1185">Reference proteome</keyword>
<dbReference type="CDD" id="cd23539">
    <property type="entry name" value="TFP_LU_ECD_CinHb4_like"/>
    <property type="match status" value="1"/>
</dbReference>
<dbReference type="Proteomes" id="UP001158576">
    <property type="component" value="Chromosome PAR"/>
</dbReference>
<sequence length="132" mass="14298">MKLFAIIASFASAQTISKCFECYGATVADCVASGVEVDCQANQGSCQLEERRRGGAIESVSMRCKQKRACKNNMKQNSYGQCTTALTDANGAELSSVCRQCFPTADPNDGKDWLESLEAAARPVSDWTTDMF</sequence>
<gene>
    <name evidence="1" type="ORF">OKIOD_LOCUS3794</name>
</gene>
<dbReference type="EMBL" id="OU015568">
    <property type="protein sequence ID" value="CAG5089496.1"/>
    <property type="molecule type" value="Genomic_DNA"/>
</dbReference>
<reference evidence="1 2" key="1">
    <citation type="submission" date="2021-04" db="EMBL/GenBank/DDBJ databases">
        <authorList>
            <person name="Bliznina A."/>
        </authorList>
    </citation>
    <scope>NUCLEOTIDE SEQUENCE [LARGE SCALE GENOMIC DNA]</scope>
</reference>
<protein>
    <submittedName>
        <fullName evidence="1">Oidioi.mRNA.OKI2018_I69.PAR.g12236.t1.cds</fullName>
    </submittedName>
</protein>
<organism evidence="1 2">
    <name type="scientific">Oikopleura dioica</name>
    <name type="common">Tunicate</name>
    <dbReference type="NCBI Taxonomy" id="34765"/>
    <lineage>
        <taxon>Eukaryota</taxon>
        <taxon>Metazoa</taxon>
        <taxon>Chordata</taxon>
        <taxon>Tunicata</taxon>
        <taxon>Appendicularia</taxon>
        <taxon>Copelata</taxon>
        <taxon>Oikopleuridae</taxon>
        <taxon>Oikopleura</taxon>
    </lineage>
</organism>
<name>A0ABN7RZ84_OIKDI</name>
<evidence type="ECO:0000313" key="1">
    <source>
        <dbReference type="EMBL" id="CAG5089496.1"/>
    </source>
</evidence>